<reference evidence="3" key="1">
    <citation type="submission" date="2020-10" db="EMBL/GenBank/DDBJ databases">
        <authorList>
            <person name="Castelo-Branco R."/>
            <person name="Eusebio N."/>
            <person name="Adriana R."/>
            <person name="Vieira A."/>
            <person name="Brugerolle De Fraissinette N."/>
            <person name="Rezende De Castro R."/>
            <person name="Schneider M.P."/>
            <person name="Vasconcelos V."/>
            <person name="Leao P.N."/>
        </authorList>
    </citation>
    <scope>NUCLEOTIDE SEQUENCE</scope>
    <source>
        <strain evidence="3">LEGE 11467</strain>
    </source>
</reference>
<dbReference type="PROSITE" id="PS51677">
    <property type="entry name" value="NODB"/>
    <property type="match status" value="1"/>
</dbReference>
<keyword evidence="1" id="KW-0472">Membrane</keyword>
<keyword evidence="1" id="KW-1133">Transmembrane helix</keyword>
<feature type="transmembrane region" description="Helical" evidence="1">
    <location>
        <begin position="12"/>
        <end position="32"/>
    </location>
</feature>
<dbReference type="Gene3D" id="3.20.20.370">
    <property type="entry name" value="Glycoside hydrolase/deacetylase"/>
    <property type="match status" value="1"/>
</dbReference>
<dbReference type="InterPro" id="IPR050248">
    <property type="entry name" value="Polysacc_deacetylase_ArnD"/>
</dbReference>
<accession>A0A928Z8Z9</accession>
<dbReference type="Proteomes" id="UP000621799">
    <property type="component" value="Unassembled WGS sequence"/>
</dbReference>
<keyword evidence="1" id="KW-0812">Transmembrane</keyword>
<dbReference type="PANTHER" id="PTHR10587">
    <property type="entry name" value="GLYCOSYL TRANSFERASE-RELATED"/>
    <property type="match status" value="1"/>
</dbReference>
<keyword evidence="4" id="KW-1185">Reference proteome</keyword>
<dbReference type="Pfam" id="PF01522">
    <property type="entry name" value="Polysacc_deac_1"/>
    <property type="match status" value="1"/>
</dbReference>
<protein>
    <submittedName>
        <fullName evidence="3">Polysaccharide deacetylase family protein</fullName>
    </submittedName>
</protein>
<dbReference type="AlphaFoldDB" id="A0A928Z8Z9"/>
<feature type="domain" description="NodB homology" evidence="2">
    <location>
        <begin position="57"/>
        <end position="235"/>
    </location>
</feature>
<evidence type="ECO:0000313" key="4">
    <source>
        <dbReference type="Proteomes" id="UP000621799"/>
    </source>
</evidence>
<dbReference type="RefSeq" id="WP_264322249.1">
    <property type="nucleotide sequence ID" value="NZ_JADEXN010000292.1"/>
</dbReference>
<evidence type="ECO:0000259" key="2">
    <source>
        <dbReference type="PROSITE" id="PS51677"/>
    </source>
</evidence>
<proteinExistence type="predicted"/>
<comment type="caution">
    <text evidence="3">The sequence shown here is derived from an EMBL/GenBank/DDBJ whole genome shotgun (WGS) entry which is preliminary data.</text>
</comment>
<organism evidence="3 4">
    <name type="scientific">Zarconia navalis LEGE 11467</name>
    <dbReference type="NCBI Taxonomy" id="1828826"/>
    <lineage>
        <taxon>Bacteria</taxon>
        <taxon>Bacillati</taxon>
        <taxon>Cyanobacteriota</taxon>
        <taxon>Cyanophyceae</taxon>
        <taxon>Oscillatoriophycideae</taxon>
        <taxon>Oscillatoriales</taxon>
        <taxon>Oscillatoriales incertae sedis</taxon>
        <taxon>Zarconia</taxon>
        <taxon>Zarconia navalis</taxon>
    </lineage>
</organism>
<evidence type="ECO:0000256" key="1">
    <source>
        <dbReference type="SAM" id="Phobius"/>
    </source>
</evidence>
<dbReference type="GO" id="GO:0005975">
    <property type="term" value="P:carbohydrate metabolic process"/>
    <property type="evidence" value="ECO:0007669"/>
    <property type="project" value="InterPro"/>
</dbReference>
<dbReference type="PANTHER" id="PTHR10587:SF137">
    <property type="entry name" value="4-DEOXY-4-FORMAMIDO-L-ARABINOSE-PHOSPHOUNDECAPRENOL DEFORMYLASE ARND-RELATED"/>
    <property type="match status" value="1"/>
</dbReference>
<gene>
    <name evidence="3" type="ORF">IQ235_14915</name>
</gene>
<dbReference type="CDD" id="cd10958">
    <property type="entry name" value="CE4_NodB_like_2"/>
    <property type="match status" value="1"/>
</dbReference>
<evidence type="ECO:0000313" key="3">
    <source>
        <dbReference type="EMBL" id="MBE9042070.1"/>
    </source>
</evidence>
<dbReference type="GO" id="GO:0016810">
    <property type="term" value="F:hydrolase activity, acting on carbon-nitrogen (but not peptide) bonds"/>
    <property type="evidence" value="ECO:0007669"/>
    <property type="project" value="InterPro"/>
</dbReference>
<name>A0A928Z8Z9_9CYAN</name>
<dbReference type="InterPro" id="IPR002509">
    <property type="entry name" value="NODB_dom"/>
</dbReference>
<sequence length="246" mass="27281">MANFNRLNWRWLVWGLAGSGSIFFLAIALLFFQPRWLLSIVSAIAPGAVYFSDTDERIVALTIDDGPDAIATPKILQLLARYRSRATFFLISSRISGNESLVMQAIREGQELGNHLTEDEPSIDLSPEAFEANLLEAEAVLSQFASPRWLRPASGWYNSQIIATAQKHGYRVALGSIFPYDTNIPSVQFAAHHILTNVRPGDIIILHDGGDRGDRTVSVLEIVLPELQRQGYRIVSLSELLPPPAD</sequence>
<dbReference type="InterPro" id="IPR011330">
    <property type="entry name" value="Glyco_hydro/deAcase_b/a-brl"/>
</dbReference>
<dbReference type="SUPFAM" id="SSF88713">
    <property type="entry name" value="Glycoside hydrolase/deacetylase"/>
    <property type="match status" value="1"/>
</dbReference>
<dbReference type="EMBL" id="JADEXN010000292">
    <property type="protein sequence ID" value="MBE9042070.1"/>
    <property type="molecule type" value="Genomic_DNA"/>
</dbReference>